<gene>
    <name evidence="7" type="ORF">RF819_18225</name>
</gene>
<evidence type="ECO:0000256" key="2">
    <source>
        <dbReference type="ARBA" id="ARBA00023125"/>
    </source>
</evidence>
<dbReference type="PROSITE" id="PS51464">
    <property type="entry name" value="SIS"/>
    <property type="match status" value="1"/>
</dbReference>
<dbReference type="InterPro" id="IPR000281">
    <property type="entry name" value="HTH_RpiR"/>
</dbReference>
<dbReference type="Proteomes" id="UP000190750">
    <property type="component" value="Unassembled WGS sequence"/>
</dbReference>
<dbReference type="Gene3D" id="1.10.10.10">
    <property type="entry name" value="Winged helix-like DNA-binding domain superfamily/Winged helix DNA-binding domain"/>
    <property type="match status" value="1"/>
</dbReference>
<dbReference type="InterPro" id="IPR001347">
    <property type="entry name" value="SIS_dom"/>
</dbReference>
<dbReference type="Pfam" id="PF01418">
    <property type="entry name" value="HTH_6"/>
    <property type="match status" value="1"/>
</dbReference>
<feature type="domain" description="HTH rpiR-type" evidence="5">
    <location>
        <begin position="22"/>
        <end position="98"/>
    </location>
</feature>
<dbReference type="InterPro" id="IPR047640">
    <property type="entry name" value="RpiR-like"/>
</dbReference>
<dbReference type="InterPro" id="IPR036388">
    <property type="entry name" value="WH-like_DNA-bd_sf"/>
</dbReference>
<keyword evidence="1" id="KW-0805">Transcription regulation</keyword>
<protein>
    <submittedName>
        <fullName evidence="7">RpiR family transcriptional regulator</fullName>
    </submittedName>
</protein>
<evidence type="ECO:0000313" key="7">
    <source>
        <dbReference type="EMBL" id="OOV08384.1"/>
    </source>
</evidence>
<feature type="domain" description="SIS" evidence="6">
    <location>
        <begin position="142"/>
        <end position="282"/>
    </location>
</feature>
<dbReference type="CDD" id="cd05013">
    <property type="entry name" value="SIS_RpiR"/>
    <property type="match status" value="1"/>
</dbReference>
<reference evidence="7 8" key="1">
    <citation type="submission" date="2017-01" db="EMBL/GenBank/DDBJ databases">
        <title>Genome sequencing of Rhodoferax fermentans JCM 7819.</title>
        <authorList>
            <person name="Kim Y.J."/>
            <person name="Farh M.E.-A."/>
            <person name="Yang D.-C."/>
        </authorList>
    </citation>
    <scope>NUCLEOTIDE SEQUENCE [LARGE SCALE GENOMIC DNA]</scope>
    <source>
        <strain evidence="7 8">JCM 7819</strain>
    </source>
</reference>
<comment type="caution">
    <text evidence="7">The sequence shown here is derived from an EMBL/GenBank/DDBJ whole genome shotgun (WGS) entry which is preliminary data.</text>
</comment>
<evidence type="ECO:0000259" key="5">
    <source>
        <dbReference type="PROSITE" id="PS51071"/>
    </source>
</evidence>
<dbReference type="EMBL" id="MTJN01000002">
    <property type="protein sequence ID" value="OOV08384.1"/>
    <property type="molecule type" value="Genomic_DNA"/>
</dbReference>
<dbReference type="PANTHER" id="PTHR30514">
    <property type="entry name" value="GLUCOKINASE"/>
    <property type="match status" value="1"/>
</dbReference>
<keyword evidence="8" id="KW-1185">Reference proteome</keyword>
<evidence type="ECO:0000256" key="1">
    <source>
        <dbReference type="ARBA" id="ARBA00023015"/>
    </source>
</evidence>
<organism evidence="7 8">
    <name type="scientific">Rhodoferax fermentans</name>
    <dbReference type="NCBI Taxonomy" id="28066"/>
    <lineage>
        <taxon>Bacteria</taxon>
        <taxon>Pseudomonadati</taxon>
        <taxon>Pseudomonadota</taxon>
        <taxon>Betaproteobacteria</taxon>
        <taxon>Burkholderiales</taxon>
        <taxon>Comamonadaceae</taxon>
        <taxon>Rhodoferax</taxon>
    </lineage>
</organism>
<evidence type="ECO:0000259" key="6">
    <source>
        <dbReference type="PROSITE" id="PS51464"/>
    </source>
</evidence>
<dbReference type="GO" id="GO:0003700">
    <property type="term" value="F:DNA-binding transcription factor activity"/>
    <property type="evidence" value="ECO:0007669"/>
    <property type="project" value="InterPro"/>
</dbReference>
<dbReference type="InterPro" id="IPR046348">
    <property type="entry name" value="SIS_dom_sf"/>
</dbReference>
<evidence type="ECO:0000256" key="4">
    <source>
        <dbReference type="ARBA" id="ARBA00023163"/>
    </source>
</evidence>
<keyword evidence="2" id="KW-0238">DNA-binding</keyword>
<name>A0A1T1AW99_RHOFE</name>
<evidence type="ECO:0000313" key="8">
    <source>
        <dbReference type="Proteomes" id="UP000190750"/>
    </source>
</evidence>
<dbReference type="Gene3D" id="3.40.50.10490">
    <property type="entry name" value="Glucose-6-phosphate isomerase like protein, domain 1"/>
    <property type="match status" value="1"/>
</dbReference>
<dbReference type="Pfam" id="PF01380">
    <property type="entry name" value="SIS"/>
    <property type="match status" value="1"/>
</dbReference>
<sequence length="328" mass="35251">MNQSLKAFAPIFEFTMSTPFSTSLLQQLRERQPDLPEAQRNVVRLILDNPRTAVVATVEQLAQQAGVSMPTIVRTCRSFGHDSVRGFMVALAQDLAVTGSHLHRSVQADDSARDVASKIVHAAVSSLTELGRAINTDLLDQVADRLAQARRIDCYSVGAASTFMANELQSRLFRLGRTANAIFDAHQQLVSASTLGPDGVAFVISHVGRMPYTVEAARFARTQGATVVALTQPGTPLAEAADLVLAVSVPQDAVMRVGTEAYLAHLVVIEILMVRLAQRLGPLVTRDLQQFKQLLHKHGFDSAEYAGAVGSVTGNPQGAASCDPATRE</sequence>
<dbReference type="PANTHER" id="PTHR30514:SF1">
    <property type="entry name" value="HTH-TYPE TRANSCRIPTIONAL REGULATOR HEXR-RELATED"/>
    <property type="match status" value="1"/>
</dbReference>
<dbReference type="InterPro" id="IPR009057">
    <property type="entry name" value="Homeodomain-like_sf"/>
</dbReference>
<keyword evidence="3" id="KW-0324">Glycolysis</keyword>
<dbReference type="GO" id="GO:0097367">
    <property type="term" value="F:carbohydrate derivative binding"/>
    <property type="evidence" value="ECO:0007669"/>
    <property type="project" value="InterPro"/>
</dbReference>
<dbReference type="InterPro" id="IPR035472">
    <property type="entry name" value="RpiR-like_SIS"/>
</dbReference>
<dbReference type="GO" id="GO:0006096">
    <property type="term" value="P:glycolytic process"/>
    <property type="evidence" value="ECO:0007669"/>
    <property type="project" value="UniProtKB-KW"/>
</dbReference>
<dbReference type="GO" id="GO:0003677">
    <property type="term" value="F:DNA binding"/>
    <property type="evidence" value="ECO:0007669"/>
    <property type="project" value="UniProtKB-KW"/>
</dbReference>
<dbReference type="SUPFAM" id="SSF46689">
    <property type="entry name" value="Homeodomain-like"/>
    <property type="match status" value="1"/>
</dbReference>
<accession>A0A1T1AW99</accession>
<dbReference type="STRING" id="28066.RF819_18225"/>
<keyword evidence="4" id="KW-0804">Transcription</keyword>
<dbReference type="SUPFAM" id="SSF53697">
    <property type="entry name" value="SIS domain"/>
    <property type="match status" value="1"/>
</dbReference>
<evidence type="ECO:0000256" key="3">
    <source>
        <dbReference type="ARBA" id="ARBA00023152"/>
    </source>
</evidence>
<proteinExistence type="predicted"/>
<dbReference type="AlphaFoldDB" id="A0A1T1AW99"/>
<dbReference type="PROSITE" id="PS51071">
    <property type="entry name" value="HTH_RPIR"/>
    <property type="match status" value="1"/>
</dbReference>